<dbReference type="SUPFAM" id="SSF109604">
    <property type="entry name" value="HD-domain/PDEase-like"/>
    <property type="match status" value="1"/>
</dbReference>
<reference evidence="2" key="1">
    <citation type="journal article" date="2020" name="Stud. Mycol.">
        <title>101 Dothideomycetes genomes: a test case for predicting lifestyles and emergence of pathogens.</title>
        <authorList>
            <person name="Haridas S."/>
            <person name="Albert R."/>
            <person name="Binder M."/>
            <person name="Bloem J."/>
            <person name="Labutti K."/>
            <person name="Salamov A."/>
            <person name="Andreopoulos B."/>
            <person name="Baker S."/>
            <person name="Barry K."/>
            <person name="Bills G."/>
            <person name="Bluhm B."/>
            <person name="Cannon C."/>
            <person name="Castanera R."/>
            <person name="Culley D."/>
            <person name="Daum C."/>
            <person name="Ezra D."/>
            <person name="Gonzalez J."/>
            <person name="Henrissat B."/>
            <person name="Kuo A."/>
            <person name="Liang C."/>
            <person name="Lipzen A."/>
            <person name="Lutzoni F."/>
            <person name="Magnuson J."/>
            <person name="Mondo S."/>
            <person name="Nolan M."/>
            <person name="Ohm R."/>
            <person name="Pangilinan J."/>
            <person name="Park H.-J."/>
            <person name="Ramirez L."/>
            <person name="Alfaro M."/>
            <person name="Sun H."/>
            <person name="Tritt A."/>
            <person name="Yoshinaga Y."/>
            <person name="Zwiers L.-H."/>
            <person name="Turgeon B."/>
            <person name="Goodwin S."/>
            <person name="Spatafora J."/>
            <person name="Crous P."/>
            <person name="Grigoriev I."/>
        </authorList>
    </citation>
    <scope>NUCLEOTIDE SEQUENCE</scope>
    <source>
        <strain evidence="2">CBS 122368</strain>
    </source>
</reference>
<dbReference type="Proteomes" id="UP000800094">
    <property type="component" value="Unassembled WGS sequence"/>
</dbReference>
<keyword evidence="3" id="KW-1185">Reference proteome</keyword>
<dbReference type="SMART" id="SM00471">
    <property type="entry name" value="HDc"/>
    <property type="match status" value="1"/>
</dbReference>
<dbReference type="Pfam" id="PF01966">
    <property type="entry name" value="HD"/>
    <property type="match status" value="1"/>
</dbReference>
<protein>
    <recommendedName>
        <fullName evidence="1">HD/PDEase domain-containing protein</fullName>
    </recommendedName>
</protein>
<dbReference type="PANTHER" id="PTHR33594">
    <property type="entry name" value="SUPERFAMILY HYDROLASE, PUTATIVE (AFU_ORTHOLOGUE AFUA_1G03035)-RELATED"/>
    <property type="match status" value="1"/>
</dbReference>
<dbReference type="InterPro" id="IPR003607">
    <property type="entry name" value="HD/PDEase_dom"/>
</dbReference>
<dbReference type="RefSeq" id="XP_033678330.1">
    <property type="nucleotide sequence ID" value="XM_033833960.1"/>
</dbReference>
<evidence type="ECO:0000259" key="1">
    <source>
        <dbReference type="SMART" id="SM00471"/>
    </source>
</evidence>
<organism evidence="2 3">
    <name type="scientific">Trematosphaeria pertusa</name>
    <dbReference type="NCBI Taxonomy" id="390896"/>
    <lineage>
        <taxon>Eukaryota</taxon>
        <taxon>Fungi</taxon>
        <taxon>Dikarya</taxon>
        <taxon>Ascomycota</taxon>
        <taxon>Pezizomycotina</taxon>
        <taxon>Dothideomycetes</taxon>
        <taxon>Pleosporomycetidae</taxon>
        <taxon>Pleosporales</taxon>
        <taxon>Massarineae</taxon>
        <taxon>Trematosphaeriaceae</taxon>
        <taxon>Trematosphaeria</taxon>
    </lineage>
</organism>
<gene>
    <name evidence="2" type="ORF">BU26DRAFT_570026</name>
</gene>
<dbReference type="CDD" id="cd00077">
    <property type="entry name" value="HDc"/>
    <property type="match status" value="1"/>
</dbReference>
<feature type="domain" description="HD/PDEase" evidence="1">
    <location>
        <begin position="83"/>
        <end position="213"/>
    </location>
</feature>
<evidence type="ECO:0000313" key="3">
    <source>
        <dbReference type="Proteomes" id="UP000800094"/>
    </source>
</evidence>
<proteinExistence type="predicted"/>
<dbReference type="EMBL" id="ML987205">
    <property type="protein sequence ID" value="KAF2243326.1"/>
    <property type="molecule type" value="Genomic_DNA"/>
</dbReference>
<dbReference type="GeneID" id="54587290"/>
<sequence length="278" mass="31974">MLNRVSNSLKQLPDVWASTAPISSKNGPLSPDPSLPGGFSNCTKYRSQKLFDMNKLRIPEAQRPMFRAVNEAVRDYMYGDHLDPSHDYEHIQRVVNNAHKILQSERIVRPAWTARIDPVVVYLAAMVHDVGEPKYLQKGQTQYDEVENLLKSCGVWTPIRRKVSYIVPLVSFTNEAKHEEEVKGLAEDYPELAVVQDADRLDGIGMIGQGRCFVYGGANQYRREHTIHMAVQLQWSRFYKYLDFMKTPTGKKEAEKRLGRMARFRLEWNEETDVSSVL</sequence>
<dbReference type="PANTHER" id="PTHR33594:SF1">
    <property type="entry name" value="HD_PDEASE DOMAIN-CONTAINING PROTEIN"/>
    <property type="match status" value="1"/>
</dbReference>
<dbReference type="AlphaFoldDB" id="A0A6A6HZ78"/>
<evidence type="ECO:0000313" key="2">
    <source>
        <dbReference type="EMBL" id="KAF2243326.1"/>
    </source>
</evidence>
<dbReference type="InterPro" id="IPR006674">
    <property type="entry name" value="HD_domain"/>
</dbReference>
<dbReference type="Gene3D" id="1.10.472.50">
    <property type="entry name" value="HD-domain/PDEase-like"/>
    <property type="match status" value="1"/>
</dbReference>
<accession>A0A6A6HZ78</accession>
<dbReference type="Gene3D" id="1.20.58.1910">
    <property type="match status" value="1"/>
</dbReference>
<name>A0A6A6HZ78_9PLEO</name>
<dbReference type="OrthoDB" id="16547at2759"/>